<gene>
    <name evidence="9" type="ORF">GCM10007390_41450</name>
</gene>
<dbReference type="InterPro" id="IPR004477">
    <property type="entry name" value="ComEC_N"/>
</dbReference>
<evidence type="ECO:0000256" key="3">
    <source>
        <dbReference type="ARBA" id="ARBA00022692"/>
    </source>
</evidence>
<evidence type="ECO:0000256" key="1">
    <source>
        <dbReference type="ARBA" id="ARBA00004651"/>
    </source>
</evidence>
<evidence type="ECO:0000313" key="10">
    <source>
        <dbReference type="Proteomes" id="UP000598271"/>
    </source>
</evidence>
<keyword evidence="2" id="KW-1003">Cell membrane</keyword>
<dbReference type="InterPro" id="IPR025405">
    <property type="entry name" value="DUF4131"/>
</dbReference>
<evidence type="ECO:0000259" key="7">
    <source>
        <dbReference type="Pfam" id="PF03772"/>
    </source>
</evidence>
<accession>A0A8J3D6R2</accession>
<feature type="domain" description="ComEC/Rec2-related protein" evidence="7">
    <location>
        <begin position="172"/>
        <end position="438"/>
    </location>
</feature>
<organism evidence="9 10">
    <name type="scientific">Persicitalea jodogahamensis</name>
    <dbReference type="NCBI Taxonomy" id="402147"/>
    <lineage>
        <taxon>Bacteria</taxon>
        <taxon>Pseudomonadati</taxon>
        <taxon>Bacteroidota</taxon>
        <taxon>Cytophagia</taxon>
        <taxon>Cytophagales</taxon>
        <taxon>Spirosomataceae</taxon>
        <taxon>Persicitalea</taxon>
    </lineage>
</organism>
<feature type="transmembrane region" description="Helical" evidence="6">
    <location>
        <begin position="226"/>
        <end position="242"/>
    </location>
</feature>
<dbReference type="AlphaFoldDB" id="A0A8J3D6R2"/>
<keyword evidence="4 6" id="KW-1133">Transmembrane helix</keyword>
<evidence type="ECO:0000256" key="2">
    <source>
        <dbReference type="ARBA" id="ARBA00022475"/>
    </source>
</evidence>
<feature type="transmembrane region" description="Helical" evidence="6">
    <location>
        <begin position="420"/>
        <end position="442"/>
    </location>
</feature>
<feature type="transmembrane region" description="Helical" evidence="6">
    <location>
        <begin position="297"/>
        <end position="316"/>
    </location>
</feature>
<evidence type="ECO:0000256" key="5">
    <source>
        <dbReference type="ARBA" id="ARBA00023136"/>
    </source>
</evidence>
<keyword evidence="10" id="KW-1185">Reference proteome</keyword>
<dbReference type="PANTHER" id="PTHR30619:SF1">
    <property type="entry name" value="RECOMBINATION PROTEIN 2"/>
    <property type="match status" value="1"/>
</dbReference>
<feature type="transmembrane region" description="Helical" evidence="6">
    <location>
        <begin position="448"/>
        <end position="469"/>
    </location>
</feature>
<protein>
    <recommendedName>
        <fullName evidence="11">ComEC family competence protein</fullName>
    </recommendedName>
</protein>
<dbReference type="InterPro" id="IPR052159">
    <property type="entry name" value="Competence_DNA_uptake"/>
</dbReference>
<feature type="domain" description="DUF4131" evidence="8">
    <location>
        <begin position="5"/>
        <end position="127"/>
    </location>
</feature>
<feature type="transmembrane region" description="Helical" evidence="6">
    <location>
        <begin position="325"/>
        <end position="348"/>
    </location>
</feature>
<feature type="transmembrane region" description="Helical" evidence="6">
    <location>
        <begin position="192"/>
        <end position="214"/>
    </location>
</feature>
<comment type="caution">
    <text evidence="9">The sequence shown here is derived from an EMBL/GenBank/DDBJ whole genome shotgun (WGS) entry which is preliminary data.</text>
</comment>
<sequence length="622" mass="70178">MIGIFMLGVFVAGRKHEAFQKEVDSLANLEFDDYLLEIKSLGQKRRASVRYDAEVKAVRSGTGWRKVNVQILVSFPDSATILPRAGDNLVIKSRVPNRPPTPLNPDEFDYRKYLERKGIAWTVYLPKDTYRIIQSDSVMPASNWALTISQKVDGIFKSQLKSPDSYGLLKAMILGRRDELGPDLLNSYISAGAVHVLAVSGLHVGVFFLMVSWILSRLKRGKRGKWIYLLCIVLLLGTYAVITGLSPSVIRASLMCVIFALSQTFTRQNHSVNTLAISAFLILLLDPLSLFSVGFQLSYAAVLGIILFYPMFKNYVETEILPARWLWQITLVSLSAQVFTFPLSIYYFHQFPTYFLFLNPFVIGLTTLLIYGAVVLLLISLLHFQFLTDILAYLTDGIAQALNAVVQVPQKLPKYLMTNLNLDAVEVALLVILMIFVYRVLVNRELDWLKAVALCCVVFFSYATARLSVTYATTQMVIHSVPRHTVLSVKNGQMAYVIADPEFKFDSINFDFHIKNYLNYQGIRRIEYVDLPDKSLNAPSLISWKSNSLGIDSKGGLFEGSSFSIVRSRKYPNGARLENSPQTTFILSQELGYKTKNQWKMVLSEARNRTIDLAEIGAVELR</sequence>
<evidence type="ECO:0000313" key="9">
    <source>
        <dbReference type="EMBL" id="GHB82095.1"/>
    </source>
</evidence>
<reference evidence="9 10" key="1">
    <citation type="journal article" date="2014" name="Int. J. Syst. Evol. Microbiol.">
        <title>Complete genome sequence of Corynebacterium casei LMG S-19264T (=DSM 44701T), isolated from a smear-ripened cheese.</title>
        <authorList>
            <consortium name="US DOE Joint Genome Institute (JGI-PGF)"/>
            <person name="Walter F."/>
            <person name="Albersmeier A."/>
            <person name="Kalinowski J."/>
            <person name="Ruckert C."/>
        </authorList>
    </citation>
    <scope>NUCLEOTIDE SEQUENCE [LARGE SCALE GENOMIC DNA]</scope>
    <source>
        <strain evidence="9 10">KCTC 12866</strain>
    </source>
</reference>
<evidence type="ECO:0000256" key="4">
    <source>
        <dbReference type="ARBA" id="ARBA00022989"/>
    </source>
</evidence>
<evidence type="ECO:0000256" key="6">
    <source>
        <dbReference type="SAM" id="Phobius"/>
    </source>
</evidence>
<dbReference type="Pfam" id="PF03772">
    <property type="entry name" value="Competence"/>
    <property type="match status" value="1"/>
</dbReference>
<keyword evidence="5 6" id="KW-0472">Membrane</keyword>
<evidence type="ECO:0008006" key="11">
    <source>
        <dbReference type="Google" id="ProtNLM"/>
    </source>
</evidence>
<dbReference type="EMBL" id="BMXF01000004">
    <property type="protein sequence ID" value="GHB82095.1"/>
    <property type="molecule type" value="Genomic_DNA"/>
</dbReference>
<dbReference type="Pfam" id="PF13567">
    <property type="entry name" value="DUF4131"/>
    <property type="match status" value="1"/>
</dbReference>
<keyword evidence="3 6" id="KW-0812">Transmembrane</keyword>
<comment type="subcellular location">
    <subcellularLocation>
        <location evidence="1">Cell membrane</location>
        <topology evidence="1">Multi-pass membrane protein</topology>
    </subcellularLocation>
</comment>
<name>A0A8J3D6R2_9BACT</name>
<feature type="transmembrane region" description="Helical" evidence="6">
    <location>
        <begin position="354"/>
        <end position="379"/>
    </location>
</feature>
<dbReference type="PANTHER" id="PTHR30619">
    <property type="entry name" value="DNA INTERNALIZATION/COMPETENCE PROTEIN COMEC/REC2"/>
    <property type="match status" value="1"/>
</dbReference>
<evidence type="ECO:0000259" key="8">
    <source>
        <dbReference type="Pfam" id="PF13567"/>
    </source>
</evidence>
<proteinExistence type="predicted"/>
<dbReference type="GO" id="GO:0005886">
    <property type="term" value="C:plasma membrane"/>
    <property type="evidence" value="ECO:0007669"/>
    <property type="project" value="UniProtKB-SubCell"/>
</dbReference>
<dbReference type="Proteomes" id="UP000598271">
    <property type="component" value="Unassembled WGS sequence"/>
</dbReference>
<dbReference type="NCBIfam" id="TIGR00360">
    <property type="entry name" value="ComEC_N-term"/>
    <property type="match status" value="1"/>
</dbReference>